<evidence type="ECO:0000313" key="8">
    <source>
        <dbReference type="Proteomes" id="UP000251313"/>
    </source>
</evidence>
<dbReference type="EMBL" id="RBIZ01000004">
    <property type="protein sequence ID" value="RKR54533.1"/>
    <property type="molecule type" value="Genomic_DNA"/>
</dbReference>
<evidence type="ECO:0000313" key="9">
    <source>
        <dbReference type="Proteomes" id="UP000267341"/>
    </source>
</evidence>
<sequence>MIANACKVQFSGVDVGTLAITDDSPWISFEYDAAWVAEGFSLSPLHMPLTTAPQNFPALATDTWRGLPAVFADSLPDDFGNALINSWLTRQGLDKAQFGALDRLLYTGTRGMGALEYQDAIDLPANRAEELQLSSLVELAQKVLNERNHVDIDASEQHAMSHLLQIGTSAGGARPKAVIAVNHDRSHILSGQVAVPEGFEHYLLKFDGVREQHADQETFGDPRGFGLMEYSYYQMATRCGITMSPCEILSEHGRSHFMTRRFDREGNQKYHVLTLCGMDHADFRKPGQYSYEELLNVARQLGLPIRQQEQIFRRMVFNVVARNHDDHTKNTAFLVDDDFRWLLAPAYDVAYSYKPGSPWVDQHQMTIAGKRDHFTRDDLLSVSTLITRFSEKKANAIIDEIIGEVKRWPEVAEENGVFPALRDEITRNLVLEI</sequence>
<dbReference type="PANTHER" id="PTHR37419:SF8">
    <property type="entry name" value="TOXIN YJJJ"/>
    <property type="match status" value="1"/>
</dbReference>
<comment type="caution">
    <text evidence="7">The sequence shown here is derived from an EMBL/GenBank/DDBJ whole genome shotgun (WGS) entry which is preliminary data.</text>
</comment>
<proteinExistence type="inferred from homology"/>
<reference evidence="6 9" key="2">
    <citation type="submission" date="2018-10" db="EMBL/GenBank/DDBJ databases">
        <title>Genomic Encyclopedia of Type Strains, Phase IV (KMG-IV): sequencing the most valuable type-strain genomes for metagenomic binning, comparative biology and taxonomic classification.</title>
        <authorList>
            <person name="Goeker M."/>
        </authorList>
    </citation>
    <scope>NUCLEOTIDE SEQUENCE [LARGE SCALE GENOMIC DNA]</scope>
    <source>
        <strain evidence="6 9">DSM 5079</strain>
    </source>
</reference>
<dbReference type="RefSeq" id="WP_038255562.1">
    <property type="nucleotide sequence ID" value="NZ_DAMADI010000004.1"/>
</dbReference>
<evidence type="ECO:0000313" key="7">
    <source>
        <dbReference type="EMBL" id="SQA65367.1"/>
    </source>
</evidence>
<accession>A0AB38G128</accession>
<reference evidence="7 8" key="1">
    <citation type="submission" date="2018-06" db="EMBL/GenBank/DDBJ databases">
        <authorList>
            <consortium name="Pathogen Informatics"/>
            <person name="Doyle S."/>
        </authorList>
    </citation>
    <scope>NUCLEOTIDE SEQUENCE [LARGE SCALE GENOMIC DNA]</scope>
    <source>
        <strain evidence="7 8">NCTC11967</strain>
    </source>
</reference>
<evidence type="ECO:0000256" key="1">
    <source>
        <dbReference type="ARBA" id="ARBA00010164"/>
    </source>
</evidence>
<dbReference type="InterPro" id="IPR012893">
    <property type="entry name" value="HipA-like_C"/>
</dbReference>
<dbReference type="PANTHER" id="PTHR37419">
    <property type="entry name" value="SERINE/THREONINE-PROTEIN KINASE TOXIN HIPA"/>
    <property type="match status" value="1"/>
</dbReference>
<protein>
    <submittedName>
        <fullName evidence="7">DNA-binding transcriptional regulator</fullName>
    </submittedName>
    <submittedName>
        <fullName evidence="6">Serine/threonine-protein kinase HipA</fullName>
    </submittedName>
</protein>
<dbReference type="GO" id="GO:0003677">
    <property type="term" value="F:DNA binding"/>
    <property type="evidence" value="ECO:0007669"/>
    <property type="project" value="UniProtKB-KW"/>
</dbReference>
<keyword evidence="3 6" id="KW-0418">Kinase</keyword>
<comment type="similarity">
    <text evidence="1">Belongs to the HipA Ser/Thr kinase family.</text>
</comment>
<keyword evidence="7" id="KW-0238">DNA-binding</keyword>
<dbReference type="GeneID" id="66904698"/>
<evidence type="ECO:0000256" key="3">
    <source>
        <dbReference type="ARBA" id="ARBA00022777"/>
    </source>
</evidence>
<dbReference type="EMBL" id="UAVL01000021">
    <property type="protein sequence ID" value="SQA65367.1"/>
    <property type="molecule type" value="Genomic_DNA"/>
</dbReference>
<organism evidence="7 8">
    <name type="scientific">Yokenella regensburgei</name>
    <dbReference type="NCBI Taxonomy" id="158877"/>
    <lineage>
        <taxon>Bacteria</taxon>
        <taxon>Pseudomonadati</taxon>
        <taxon>Pseudomonadota</taxon>
        <taxon>Gammaproteobacteria</taxon>
        <taxon>Enterobacterales</taxon>
        <taxon>Enterobacteriaceae</taxon>
        <taxon>Yokenella</taxon>
    </lineage>
</organism>
<dbReference type="Gene3D" id="1.10.1070.20">
    <property type="match status" value="1"/>
</dbReference>
<dbReference type="GO" id="GO:0005829">
    <property type="term" value="C:cytosol"/>
    <property type="evidence" value="ECO:0007669"/>
    <property type="project" value="TreeGrafter"/>
</dbReference>
<dbReference type="Pfam" id="PF13657">
    <property type="entry name" value="Couple_hipA"/>
    <property type="match status" value="1"/>
</dbReference>
<dbReference type="GO" id="GO:0004674">
    <property type="term" value="F:protein serine/threonine kinase activity"/>
    <property type="evidence" value="ECO:0007669"/>
    <property type="project" value="TreeGrafter"/>
</dbReference>
<feature type="domain" description="HipA N-terminal subdomain 1" evidence="5">
    <location>
        <begin position="7"/>
        <end position="117"/>
    </location>
</feature>
<dbReference type="InterPro" id="IPR052028">
    <property type="entry name" value="HipA_Ser/Thr_kinase"/>
</dbReference>
<keyword evidence="9" id="KW-1185">Reference proteome</keyword>
<dbReference type="Proteomes" id="UP000251313">
    <property type="component" value="Unassembled WGS sequence"/>
</dbReference>
<evidence type="ECO:0000313" key="6">
    <source>
        <dbReference type="EMBL" id="RKR54533.1"/>
    </source>
</evidence>
<evidence type="ECO:0000256" key="2">
    <source>
        <dbReference type="ARBA" id="ARBA00022679"/>
    </source>
</evidence>
<gene>
    <name evidence="6" type="ORF">C7387_2696</name>
    <name evidence="7" type="ORF">NCTC11967_04396</name>
</gene>
<dbReference type="AlphaFoldDB" id="A0AB38G128"/>
<name>A0AB38G128_9ENTR</name>
<keyword evidence="2" id="KW-0808">Transferase</keyword>
<feature type="domain" description="HipA-like C-terminal" evidence="4">
    <location>
        <begin position="168"/>
        <end position="406"/>
    </location>
</feature>
<evidence type="ECO:0000259" key="4">
    <source>
        <dbReference type="Pfam" id="PF07804"/>
    </source>
</evidence>
<dbReference type="InterPro" id="IPR017508">
    <property type="entry name" value="HipA_N1"/>
</dbReference>
<evidence type="ECO:0000259" key="5">
    <source>
        <dbReference type="Pfam" id="PF13657"/>
    </source>
</evidence>
<dbReference type="Pfam" id="PF07804">
    <property type="entry name" value="HipA_C"/>
    <property type="match status" value="1"/>
</dbReference>
<dbReference type="Proteomes" id="UP000267341">
    <property type="component" value="Unassembled WGS sequence"/>
</dbReference>